<dbReference type="RefSeq" id="WP_327792415.1">
    <property type="nucleotide sequence ID" value="NZ_JADQAZ010000001.1"/>
</dbReference>
<reference evidence="1 2" key="1">
    <citation type="journal article" date="2021" name="Arch. Microbiol.">
        <title>Harenicola maris gen. nov., sp. nov. isolated from the Sea of Japan shallow sediments.</title>
        <authorList>
            <person name="Romanenko L.A."/>
            <person name="Kurilenko V.V."/>
            <person name="Chernysheva N.Y."/>
            <person name="Tekutyeva L.A."/>
            <person name="Velansky P.V."/>
            <person name="Svetashev V.I."/>
            <person name="Isaeva M.P."/>
        </authorList>
    </citation>
    <scope>NUCLEOTIDE SEQUENCE [LARGE SCALE GENOMIC DNA]</scope>
    <source>
        <strain evidence="1 2">KMM 3653</strain>
    </source>
</reference>
<dbReference type="EMBL" id="JADQAZ010000001">
    <property type="protein sequence ID" value="MBT0956206.1"/>
    <property type="molecule type" value="Genomic_DNA"/>
</dbReference>
<organism evidence="1 2">
    <name type="scientific">Harenicola maris</name>
    <dbReference type="NCBI Taxonomy" id="2841044"/>
    <lineage>
        <taxon>Bacteria</taxon>
        <taxon>Pseudomonadati</taxon>
        <taxon>Pseudomonadota</taxon>
        <taxon>Alphaproteobacteria</taxon>
        <taxon>Rhodobacterales</taxon>
        <taxon>Paracoccaceae</taxon>
        <taxon>Harenicola</taxon>
    </lineage>
</organism>
<proteinExistence type="predicted"/>
<dbReference type="AlphaFoldDB" id="A0AAP2CMC5"/>
<gene>
    <name evidence="1" type="ORF">IV417_02305</name>
</gene>
<name>A0AAP2CMC5_9RHOB</name>
<accession>A0AAP2CMC5</accession>
<dbReference type="Gene3D" id="3.40.50.2000">
    <property type="entry name" value="Glycogen Phosphorylase B"/>
    <property type="match status" value="1"/>
</dbReference>
<keyword evidence="2" id="KW-1185">Reference proteome</keyword>
<dbReference type="Pfam" id="PF13692">
    <property type="entry name" value="Glyco_trans_1_4"/>
    <property type="match status" value="1"/>
</dbReference>
<evidence type="ECO:0000313" key="2">
    <source>
        <dbReference type="Proteomes" id="UP001315686"/>
    </source>
</evidence>
<evidence type="ECO:0000313" key="1">
    <source>
        <dbReference type="EMBL" id="MBT0956206.1"/>
    </source>
</evidence>
<comment type="caution">
    <text evidence="1">The sequence shown here is derived from an EMBL/GenBank/DDBJ whole genome shotgun (WGS) entry which is preliminary data.</text>
</comment>
<protein>
    <submittedName>
        <fullName evidence="1">Glycosyltransferase family 4 protein</fullName>
    </submittedName>
</protein>
<dbReference type="CDD" id="cd03794">
    <property type="entry name" value="GT4_WbuB-like"/>
    <property type="match status" value="1"/>
</dbReference>
<sequence>MPKICLLTHFMAPDDVISARLFDALGQDLAKVGWQVEARPSARSCHQRGARFQRRERRGAVEITRVWRPDFSQHRFLGRLLNSLWMLIAWTGIVFRSADKRPDVVVIGSDPVFAALLAYPLRFFRPDIELVHWAFDLHPEASVASGMLRESHPLVRLVRRAMGGAYRRFDLIFDLGACMRRRLAGHQPAARMVEAPPWAQDEPELPAGADSAMRRELFGQATLGLLYSGTFGNAHPVEPIVDLVRALRGTDVHFAFAVRGARAQELRARFGAEDTNVTFAGFASAEDLPKRLAAADIHLACLEPAYAGIAVPSKVLGSWAAGRPVLFAGPKDSAVTEWIKDYDLGWHMDSDSAEGAAQALRALCEDMQAVGEAQARAFSGYHAHFSRAATFLRMDEALRAVVAQRAQPQGEAKPARMRQAD</sequence>
<dbReference type="Proteomes" id="UP001315686">
    <property type="component" value="Unassembled WGS sequence"/>
</dbReference>
<dbReference type="SUPFAM" id="SSF53756">
    <property type="entry name" value="UDP-Glycosyltransferase/glycogen phosphorylase"/>
    <property type="match status" value="1"/>
</dbReference>